<organism evidence="2 3">
    <name type="scientific">Zingiber officinale</name>
    <name type="common">Ginger</name>
    <name type="synonym">Amomum zingiber</name>
    <dbReference type="NCBI Taxonomy" id="94328"/>
    <lineage>
        <taxon>Eukaryota</taxon>
        <taxon>Viridiplantae</taxon>
        <taxon>Streptophyta</taxon>
        <taxon>Embryophyta</taxon>
        <taxon>Tracheophyta</taxon>
        <taxon>Spermatophyta</taxon>
        <taxon>Magnoliopsida</taxon>
        <taxon>Liliopsida</taxon>
        <taxon>Zingiberales</taxon>
        <taxon>Zingiberaceae</taxon>
        <taxon>Zingiber</taxon>
    </lineage>
</organism>
<dbReference type="SUPFAM" id="SSF48113">
    <property type="entry name" value="Heme-dependent peroxidases"/>
    <property type="match status" value="1"/>
</dbReference>
<dbReference type="Proteomes" id="UP000734854">
    <property type="component" value="Unassembled WGS sequence"/>
</dbReference>
<dbReference type="GO" id="GO:0020037">
    <property type="term" value="F:heme binding"/>
    <property type="evidence" value="ECO:0007669"/>
    <property type="project" value="InterPro"/>
</dbReference>
<reference evidence="2 3" key="1">
    <citation type="submission" date="2020-08" db="EMBL/GenBank/DDBJ databases">
        <title>Plant Genome Project.</title>
        <authorList>
            <person name="Zhang R.-G."/>
        </authorList>
    </citation>
    <scope>NUCLEOTIDE SEQUENCE [LARGE SCALE GENOMIC DNA]</scope>
    <source>
        <tissue evidence="2">Rhizome</tissue>
    </source>
</reference>
<name>A0A8J5HMR1_ZINOF</name>
<evidence type="ECO:0000313" key="2">
    <source>
        <dbReference type="EMBL" id="KAG6519711.1"/>
    </source>
</evidence>
<comment type="caution">
    <text evidence="2">The sequence shown here is derived from an EMBL/GenBank/DDBJ whole genome shotgun (WGS) entry which is preliminary data.</text>
</comment>
<dbReference type="GO" id="GO:0006979">
    <property type="term" value="P:response to oxidative stress"/>
    <property type="evidence" value="ECO:0007669"/>
    <property type="project" value="InterPro"/>
</dbReference>
<accession>A0A8J5HMR1</accession>
<dbReference type="GO" id="GO:0004601">
    <property type="term" value="F:peroxidase activity"/>
    <property type="evidence" value="ECO:0007669"/>
    <property type="project" value="InterPro"/>
</dbReference>
<keyword evidence="3" id="KW-1185">Reference proteome</keyword>
<proteinExistence type="predicted"/>
<dbReference type="InterPro" id="IPR010255">
    <property type="entry name" value="Haem_peroxidase_sf"/>
</dbReference>
<dbReference type="EMBL" id="JACMSC010000006">
    <property type="protein sequence ID" value="KAG6519711.1"/>
    <property type="molecule type" value="Genomic_DNA"/>
</dbReference>
<gene>
    <name evidence="2" type="ORF">ZIOFF_023218</name>
</gene>
<sequence>MLGVARCDNFKKRLSNFDTVNDVDHKIAVTEKVADDVQRPINATRSERLRNNNAMFFFNFQQAVPKMGLLDIKEGNQREVQSDCWRVN</sequence>
<keyword evidence="1" id="KW-0106">Calcium</keyword>
<evidence type="ECO:0000313" key="3">
    <source>
        <dbReference type="Proteomes" id="UP000734854"/>
    </source>
</evidence>
<protein>
    <submittedName>
        <fullName evidence="2">Uncharacterized protein</fullName>
    </submittedName>
</protein>
<evidence type="ECO:0000256" key="1">
    <source>
        <dbReference type="ARBA" id="ARBA00022837"/>
    </source>
</evidence>
<dbReference type="AlphaFoldDB" id="A0A8J5HMR1"/>